<evidence type="ECO:0000313" key="1">
    <source>
        <dbReference type="EMBL" id="QHS89642.1"/>
    </source>
</evidence>
<proteinExistence type="predicted"/>
<sequence length="222" mass="25556">MLDKVLLFLRFVYLQNVVYGKPIPQDLIPEIISGIFPYYTKKNRYVGIQISAGEFIELKDFTMSISSYPLLNQQYFDKFSVECFTIYCANSEVSWTSYGPVEGLMVNGMDTLPFHNIRVDCVDDIYNSKELKEFGHKIANKTINLFYDFEFETPIDWIDNIDKNAWGDITVLGKYAYVSGDIIISKGTKKGVCLEDGIKMLISYYVFKIVVRVDNRIVDVGE</sequence>
<name>A0A6C0BCB2_9ZZZZ</name>
<protein>
    <submittedName>
        <fullName evidence="1">Uncharacterized protein</fullName>
    </submittedName>
</protein>
<dbReference type="AlphaFoldDB" id="A0A6C0BCB2"/>
<organism evidence="1">
    <name type="scientific">viral metagenome</name>
    <dbReference type="NCBI Taxonomy" id="1070528"/>
    <lineage>
        <taxon>unclassified sequences</taxon>
        <taxon>metagenomes</taxon>
        <taxon>organismal metagenomes</taxon>
    </lineage>
</organism>
<reference evidence="1" key="1">
    <citation type="journal article" date="2020" name="Nature">
        <title>Giant virus diversity and host interactions through global metagenomics.</title>
        <authorList>
            <person name="Schulz F."/>
            <person name="Roux S."/>
            <person name="Paez-Espino D."/>
            <person name="Jungbluth S."/>
            <person name="Walsh D.A."/>
            <person name="Denef V.J."/>
            <person name="McMahon K.D."/>
            <person name="Konstantinidis K.T."/>
            <person name="Eloe-Fadrosh E.A."/>
            <person name="Kyrpides N.C."/>
            <person name="Woyke T."/>
        </authorList>
    </citation>
    <scope>NUCLEOTIDE SEQUENCE</scope>
    <source>
        <strain evidence="1">GVMAG-M-3300010160-26</strain>
    </source>
</reference>
<accession>A0A6C0BCB2</accession>
<dbReference type="EMBL" id="MN739115">
    <property type="protein sequence ID" value="QHS89642.1"/>
    <property type="molecule type" value="Genomic_DNA"/>
</dbReference>